<keyword evidence="7 12" id="KW-0067">ATP-binding</keyword>
<dbReference type="EC" id="5.6.2.3" evidence="11 12"/>
<dbReference type="InterPro" id="IPR007692">
    <property type="entry name" value="DNA_helicase_DnaB"/>
</dbReference>
<dbReference type="Pfam" id="PF03796">
    <property type="entry name" value="DnaB_C"/>
    <property type="match status" value="1"/>
</dbReference>
<keyword evidence="6 12" id="KW-0347">Helicase</keyword>
<dbReference type="GO" id="GO:0016887">
    <property type="term" value="F:ATP hydrolysis activity"/>
    <property type="evidence" value="ECO:0007669"/>
    <property type="project" value="RHEA"/>
</dbReference>
<dbReference type="Gene3D" id="3.40.50.300">
    <property type="entry name" value="P-loop containing nucleotide triphosphate hydrolases"/>
    <property type="match status" value="1"/>
</dbReference>
<keyword evidence="3 12" id="KW-0235">DNA replication</keyword>
<evidence type="ECO:0000256" key="5">
    <source>
        <dbReference type="ARBA" id="ARBA00022801"/>
    </source>
</evidence>
<dbReference type="GO" id="GO:0043139">
    <property type="term" value="F:5'-3' DNA helicase activity"/>
    <property type="evidence" value="ECO:0007669"/>
    <property type="project" value="UniProtKB-EC"/>
</dbReference>
<protein>
    <recommendedName>
        <fullName evidence="11 12">Replicative DNA helicase</fullName>
        <ecNumber evidence="11 12">5.6.2.3</ecNumber>
    </recommendedName>
</protein>
<evidence type="ECO:0000256" key="7">
    <source>
        <dbReference type="ARBA" id="ARBA00022840"/>
    </source>
</evidence>
<evidence type="ECO:0000256" key="4">
    <source>
        <dbReference type="ARBA" id="ARBA00022741"/>
    </source>
</evidence>
<dbReference type="Proteomes" id="UP000194003">
    <property type="component" value="Unassembled WGS sequence"/>
</dbReference>
<comment type="function">
    <text evidence="12">The main replicative DNA helicase, it participates in initiation and elongation during chromosome replication. Travels ahead of the DNA replisome, separating dsDNA into templates for DNA synthesis. A processive ATP-dependent 5'-3' DNA helicase it has DNA-dependent ATPase activity.</text>
</comment>
<gene>
    <name evidence="14" type="ORF">MAIT1_01399</name>
</gene>
<evidence type="ECO:0000256" key="8">
    <source>
        <dbReference type="ARBA" id="ARBA00023125"/>
    </source>
</evidence>
<accession>A0A1Y2K084</accession>
<keyword evidence="9" id="KW-0413">Isomerase</keyword>
<dbReference type="AlphaFoldDB" id="A0A1Y2K084"/>
<evidence type="ECO:0000256" key="2">
    <source>
        <dbReference type="ARBA" id="ARBA00022515"/>
    </source>
</evidence>
<dbReference type="InterPro" id="IPR027417">
    <property type="entry name" value="P-loop_NTPase"/>
</dbReference>
<dbReference type="Gene3D" id="1.10.860.10">
    <property type="entry name" value="DNAb Helicase, Chain A"/>
    <property type="match status" value="1"/>
</dbReference>
<dbReference type="PROSITE" id="PS51199">
    <property type="entry name" value="SF4_HELICASE"/>
    <property type="match status" value="1"/>
</dbReference>
<comment type="catalytic activity">
    <reaction evidence="10 12">
        <text>ATP + H2O = ADP + phosphate + H(+)</text>
        <dbReference type="Rhea" id="RHEA:13065"/>
        <dbReference type="ChEBI" id="CHEBI:15377"/>
        <dbReference type="ChEBI" id="CHEBI:15378"/>
        <dbReference type="ChEBI" id="CHEBI:30616"/>
        <dbReference type="ChEBI" id="CHEBI:43474"/>
        <dbReference type="ChEBI" id="CHEBI:456216"/>
        <dbReference type="EC" id="5.6.2.3"/>
    </reaction>
</comment>
<comment type="similarity">
    <text evidence="1 12">Belongs to the helicase family. DnaB subfamily.</text>
</comment>
<dbReference type="FunFam" id="3.40.50.300:FF:000076">
    <property type="entry name" value="Replicative DNA helicase"/>
    <property type="match status" value="1"/>
</dbReference>
<dbReference type="NCBIfam" id="NF004384">
    <property type="entry name" value="PRK05748.1"/>
    <property type="match status" value="1"/>
</dbReference>
<dbReference type="InterPro" id="IPR016136">
    <property type="entry name" value="DNA_helicase_N/primase_C"/>
</dbReference>
<comment type="caution">
    <text evidence="14">The sequence shown here is derived from an EMBL/GenBank/DDBJ whole genome shotgun (WGS) entry which is preliminary data.</text>
</comment>
<evidence type="ECO:0000256" key="3">
    <source>
        <dbReference type="ARBA" id="ARBA00022705"/>
    </source>
</evidence>
<dbReference type="InterPro" id="IPR007694">
    <property type="entry name" value="DNA_helicase_DnaB-like_C"/>
</dbReference>
<dbReference type="PANTHER" id="PTHR30153">
    <property type="entry name" value="REPLICATIVE DNA HELICASE DNAB"/>
    <property type="match status" value="1"/>
</dbReference>
<sequence>MLGAIMLDNGVMDQIADLLTPDDFYMGAHKVIFASMLESFERGEVVDVVLLKDRLEKSGELEGVGGPAYLAEILNTVPTAANAKSYARLVHDKSILRALSAEAVSIVEQVQAGDRRVEDVLDEAEQRIFQVSEGSSTRRASYHGVKDVLPAVFEKVEALMDDSRSVTGVSTGFLDLDKKLAGLQPSDLLILAGRPAMGKTALAMNIAANAALDHEEPVAVFSLEMSKEQLVMRLLASESRIDAQRLRTGHMQGDDYQKLTEAADRLAKAPIYIDDTPAVSITAMRAKCRRLKRERGIKLIVVDYLQLMRGATNVDNRVLEISQISQGLKAIAKELNVPVISLSQLSRTVESRTDKRPILSDLRESGSIEQDADVVMFVFREEYYKQDNPDLKGRAELIVAKQRNGPTGTVMLTFLNEHTRFENFASEAMGGAWSGP</sequence>
<evidence type="ECO:0000313" key="15">
    <source>
        <dbReference type="Proteomes" id="UP000194003"/>
    </source>
</evidence>
<evidence type="ECO:0000259" key="13">
    <source>
        <dbReference type="PROSITE" id="PS51199"/>
    </source>
</evidence>
<evidence type="ECO:0000256" key="9">
    <source>
        <dbReference type="ARBA" id="ARBA00023235"/>
    </source>
</evidence>
<dbReference type="GO" id="GO:0005524">
    <property type="term" value="F:ATP binding"/>
    <property type="evidence" value="ECO:0007669"/>
    <property type="project" value="UniProtKB-UniRule"/>
</dbReference>
<dbReference type="CDD" id="cd00984">
    <property type="entry name" value="DnaB_C"/>
    <property type="match status" value="1"/>
</dbReference>
<dbReference type="GO" id="GO:1990077">
    <property type="term" value="C:primosome complex"/>
    <property type="evidence" value="ECO:0007669"/>
    <property type="project" value="UniProtKB-UniRule"/>
</dbReference>
<dbReference type="GO" id="GO:0042802">
    <property type="term" value="F:identical protein binding"/>
    <property type="evidence" value="ECO:0007669"/>
    <property type="project" value="UniProtKB-ARBA"/>
</dbReference>
<keyword evidence="2 12" id="KW-0639">Primosome</keyword>
<evidence type="ECO:0000313" key="14">
    <source>
        <dbReference type="EMBL" id="OSM01438.1"/>
    </source>
</evidence>
<dbReference type="Pfam" id="PF00772">
    <property type="entry name" value="DnaB"/>
    <property type="match status" value="1"/>
</dbReference>
<name>A0A1Y2K084_9PROT</name>
<organism evidence="14 15">
    <name type="scientific">Magnetofaba australis IT-1</name>
    <dbReference type="NCBI Taxonomy" id="1434232"/>
    <lineage>
        <taxon>Bacteria</taxon>
        <taxon>Pseudomonadati</taxon>
        <taxon>Pseudomonadota</taxon>
        <taxon>Magnetococcia</taxon>
        <taxon>Magnetococcales</taxon>
        <taxon>Magnetococcaceae</taxon>
        <taxon>Magnetofaba</taxon>
    </lineage>
</organism>
<dbReference type="PANTHER" id="PTHR30153:SF2">
    <property type="entry name" value="REPLICATIVE DNA HELICASE"/>
    <property type="match status" value="1"/>
</dbReference>
<dbReference type="EMBL" id="LVJN01000020">
    <property type="protein sequence ID" value="OSM01438.1"/>
    <property type="molecule type" value="Genomic_DNA"/>
</dbReference>
<dbReference type="NCBIfam" id="TIGR00665">
    <property type="entry name" value="DnaB"/>
    <property type="match status" value="1"/>
</dbReference>
<dbReference type="GO" id="GO:0003677">
    <property type="term" value="F:DNA binding"/>
    <property type="evidence" value="ECO:0007669"/>
    <property type="project" value="UniProtKB-UniRule"/>
</dbReference>
<dbReference type="SUPFAM" id="SSF52540">
    <property type="entry name" value="P-loop containing nucleoside triphosphate hydrolases"/>
    <property type="match status" value="1"/>
</dbReference>
<keyword evidence="15" id="KW-1185">Reference proteome</keyword>
<evidence type="ECO:0000256" key="6">
    <source>
        <dbReference type="ARBA" id="ARBA00022806"/>
    </source>
</evidence>
<evidence type="ECO:0000256" key="10">
    <source>
        <dbReference type="ARBA" id="ARBA00048954"/>
    </source>
</evidence>
<evidence type="ECO:0000256" key="12">
    <source>
        <dbReference type="RuleBase" id="RU362085"/>
    </source>
</evidence>
<dbReference type="STRING" id="1434232.MAIT1_01399"/>
<keyword evidence="5 12" id="KW-0378">Hydrolase</keyword>
<reference evidence="14 15" key="1">
    <citation type="journal article" date="2016" name="BMC Genomics">
        <title>Combined genomic and structural analyses of a cultured magnetotactic bacterium reveals its niche adaptation to a dynamic environment.</title>
        <authorList>
            <person name="Araujo A.C."/>
            <person name="Morillo V."/>
            <person name="Cypriano J."/>
            <person name="Teixeira L.C."/>
            <person name="Leao P."/>
            <person name="Lyra S."/>
            <person name="Almeida L.G."/>
            <person name="Bazylinski D.A."/>
            <person name="Vasconcellos A.T."/>
            <person name="Abreu F."/>
            <person name="Lins U."/>
        </authorList>
    </citation>
    <scope>NUCLEOTIDE SEQUENCE [LARGE SCALE GENOMIC DNA]</scope>
    <source>
        <strain evidence="14 15">IT-1</strain>
    </source>
</reference>
<proteinExistence type="inferred from homology"/>
<dbReference type="InterPro" id="IPR007693">
    <property type="entry name" value="DNA_helicase_DnaB-like_N"/>
</dbReference>
<dbReference type="SUPFAM" id="SSF48024">
    <property type="entry name" value="N-terminal domain of DnaB helicase"/>
    <property type="match status" value="1"/>
</dbReference>
<evidence type="ECO:0000256" key="11">
    <source>
        <dbReference type="NCBIfam" id="TIGR00665"/>
    </source>
</evidence>
<dbReference type="GO" id="GO:0006269">
    <property type="term" value="P:DNA replication, synthesis of primer"/>
    <property type="evidence" value="ECO:0007669"/>
    <property type="project" value="UniProtKB-UniRule"/>
</dbReference>
<dbReference type="GO" id="GO:0005829">
    <property type="term" value="C:cytosol"/>
    <property type="evidence" value="ECO:0007669"/>
    <property type="project" value="TreeGrafter"/>
</dbReference>
<evidence type="ECO:0000256" key="1">
    <source>
        <dbReference type="ARBA" id="ARBA00008428"/>
    </source>
</evidence>
<keyword evidence="4 12" id="KW-0547">Nucleotide-binding</keyword>
<keyword evidence="8 12" id="KW-0238">DNA-binding</keyword>
<dbReference type="InterPro" id="IPR036185">
    <property type="entry name" value="DNA_heli_DnaB-like_N_sf"/>
</dbReference>
<feature type="domain" description="SF4 helicase" evidence="13">
    <location>
        <begin position="162"/>
        <end position="428"/>
    </location>
</feature>